<proteinExistence type="predicted"/>
<dbReference type="InterPro" id="IPR013517">
    <property type="entry name" value="FG-GAP"/>
</dbReference>
<feature type="chain" id="PRO_5002744593" description="VCBS repeat-containing protein" evidence="2">
    <location>
        <begin position="46"/>
        <end position="456"/>
    </location>
</feature>
<gene>
    <name evidence="3" type="ORF">MONBRDRAFT_32775</name>
</gene>
<organism evidence="3 4">
    <name type="scientific">Monosiga brevicollis</name>
    <name type="common">Choanoflagellate</name>
    <dbReference type="NCBI Taxonomy" id="81824"/>
    <lineage>
        <taxon>Eukaryota</taxon>
        <taxon>Choanoflagellata</taxon>
        <taxon>Craspedida</taxon>
        <taxon>Salpingoecidae</taxon>
        <taxon>Monosiga</taxon>
    </lineage>
</organism>
<dbReference type="InterPro" id="IPR028994">
    <property type="entry name" value="Integrin_alpha_N"/>
</dbReference>
<dbReference type="PANTHER" id="PTHR44103">
    <property type="entry name" value="PROPROTEIN CONVERTASE P"/>
    <property type="match status" value="1"/>
</dbReference>
<evidence type="ECO:0000313" key="3">
    <source>
        <dbReference type="EMBL" id="EDQ88466.1"/>
    </source>
</evidence>
<dbReference type="Gene3D" id="2.130.10.130">
    <property type="entry name" value="Integrin alpha, N-terminal"/>
    <property type="match status" value="2"/>
</dbReference>
<dbReference type="KEGG" id="mbr:MONBRDRAFT_32775"/>
<name>A9V1M4_MONBE</name>
<evidence type="ECO:0000256" key="2">
    <source>
        <dbReference type="SAM" id="SignalP"/>
    </source>
</evidence>
<keyword evidence="1 2" id="KW-0732">Signal</keyword>
<protein>
    <recommendedName>
        <fullName evidence="5">VCBS repeat-containing protein</fullName>
    </recommendedName>
</protein>
<evidence type="ECO:0000256" key="1">
    <source>
        <dbReference type="ARBA" id="ARBA00022729"/>
    </source>
</evidence>
<feature type="signal peptide" evidence="2">
    <location>
        <begin position="1"/>
        <end position="45"/>
    </location>
</feature>
<evidence type="ECO:0000313" key="4">
    <source>
        <dbReference type="Proteomes" id="UP000001357"/>
    </source>
</evidence>
<dbReference type="EMBL" id="CH991554">
    <property type="protein sequence ID" value="EDQ88466.1"/>
    <property type="molecule type" value="Genomic_DNA"/>
</dbReference>
<sequence>MEAQRMAMRCADRSTRIRGLAVPCRKMWLAWMTLALLALLTTTRAGVPSLVTDEEGNLHIETPSVTEGTSRVVYINGVDVVAQNAALTTALESLRQHVATLGEPTFATAKLITASFTHPYALARGDMNNDGIMDILFTSLTFGQVGIAYNLGNGSFASSINVVTYALASPHAILVMDTNNDGFKDFLVADADGGSVVAYTNTNPSAGTFSSTVVADKLDAPVSLDELALNKDGFSDFVIATENKDAIYLVQGGSTWSGPSQVVSGTANSPSAFSVRSGDMNNDGYADLVVMRTSADEVALYTGSPTGTFYFSGVLPTLGADYPRAIELGDLDNDGDLDVVLVASISNSVVIMFNQLNGQFSGELVSNSVATPVALHLADLNGDGHLDILTTSFSSQQVVWFRNLGGGRFTNKLILGQGLSQPNSLVALDVDQDGDVDVVATGENANHVVWYENLRL</sequence>
<dbReference type="Proteomes" id="UP000001357">
    <property type="component" value="Unassembled WGS sequence"/>
</dbReference>
<dbReference type="AlphaFoldDB" id="A9V1M4"/>
<dbReference type="PANTHER" id="PTHR44103:SF1">
    <property type="entry name" value="PROPROTEIN CONVERTASE P"/>
    <property type="match status" value="1"/>
</dbReference>
<dbReference type="RefSeq" id="XP_001746570.1">
    <property type="nucleotide sequence ID" value="XM_001746518.1"/>
</dbReference>
<accession>A9V1M4</accession>
<dbReference type="SUPFAM" id="SSF69318">
    <property type="entry name" value="Integrin alpha N-terminal domain"/>
    <property type="match status" value="1"/>
</dbReference>
<reference evidence="3 4" key="1">
    <citation type="journal article" date="2008" name="Nature">
        <title>The genome of the choanoflagellate Monosiga brevicollis and the origin of metazoans.</title>
        <authorList>
            <consortium name="JGI Sequencing"/>
            <person name="King N."/>
            <person name="Westbrook M.J."/>
            <person name="Young S.L."/>
            <person name="Kuo A."/>
            <person name="Abedin M."/>
            <person name="Chapman J."/>
            <person name="Fairclough S."/>
            <person name="Hellsten U."/>
            <person name="Isogai Y."/>
            <person name="Letunic I."/>
            <person name="Marr M."/>
            <person name="Pincus D."/>
            <person name="Putnam N."/>
            <person name="Rokas A."/>
            <person name="Wright K.J."/>
            <person name="Zuzow R."/>
            <person name="Dirks W."/>
            <person name="Good M."/>
            <person name="Goodstein D."/>
            <person name="Lemons D."/>
            <person name="Li W."/>
            <person name="Lyons J.B."/>
            <person name="Morris A."/>
            <person name="Nichols S."/>
            <person name="Richter D.J."/>
            <person name="Salamov A."/>
            <person name="Bork P."/>
            <person name="Lim W.A."/>
            <person name="Manning G."/>
            <person name="Miller W.T."/>
            <person name="McGinnis W."/>
            <person name="Shapiro H."/>
            <person name="Tjian R."/>
            <person name="Grigoriev I.V."/>
            <person name="Rokhsar D."/>
        </authorList>
    </citation>
    <scope>NUCLEOTIDE SEQUENCE [LARGE SCALE GENOMIC DNA]</scope>
    <source>
        <strain evidence="4">MX1 / ATCC 50154</strain>
    </source>
</reference>
<dbReference type="GeneID" id="5891864"/>
<dbReference type="InParanoid" id="A9V1M4"/>
<keyword evidence="4" id="KW-1185">Reference proteome</keyword>
<evidence type="ECO:0008006" key="5">
    <source>
        <dbReference type="Google" id="ProtNLM"/>
    </source>
</evidence>
<dbReference type="Pfam" id="PF13517">
    <property type="entry name" value="FG-GAP_3"/>
    <property type="match status" value="3"/>
</dbReference>